<gene>
    <name evidence="6" type="ORF">CYLTODRAFT_409104</name>
</gene>
<dbReference type="Gene3D" id="1.10.30.10">
    <property type="entry name" value="High mobility group box domain"/>
    <property type="match status" value="1"/>
</dbReference>
<feature type="DNA-binding region" description="HMG box" evidence="3">
    <location>
        <begin position="38"/>
        <end position="110"/>
    </location>
</feature>
<evidence type="ECO:0000313" key="7">
    <source>
        <dbReference type="Proteomes" id="UP000054007"/>
    </source>
</evidence>
<dbReference type="InterPro" id="IPR009071">
    <property type="entry name" value="HMG_box_dom"/>
</dbReference>
<dbReference type="SMART" id="SM00398">
    <property type="entry name" value="HMG"/>
    <property type="match status" value="1"/>
</dbReference>
<dbReference type="GO" id="GO:0000978">
    <property type="term" value="F:RNA polymerase II cis-regulatory region sequence-specific DNA binding"/>
    <property type="evidence" value="ECO:0007669"/>
    <property type="project" value="TreeGrafter"/>
</dbReference>
<evidence type="ECO:0000256" key="2">
    <source>
        <dbReference type="ARBA" id="ARBA00023163"/>
    </source>
</evidence>
<feature type="domain" description="HMG box" evidence="5">
    <location>
        <begin position="38"/>
        <end position="110"/>
    </location>
</feature>
<feature type="compositionally biased region" description="Polar residues" evidence="4">
    <location>
        <begin position="192"/>
        <end position="203"/>
    </location>
</feature>
<keyword evidence="7" id="KW-1185">Reference proteome</keyword>
<accession>A0A0D7BJB7</accession>
<organism evidence="6 7">
    <name type="scientific">Cylindrobasidium torrendii FP15055 ss-10</name>
    <dbReference type="NCBI Taxonomy" id="1314674"/>
    <lineage>
        <taxon>Eukaryota</taxon>
        <taxon>Fungi</taxon>
        <taxon>Dikarya</taxon>
        <taxon>Basidiomycota</taxon>
        <taxon>Agaricomycotina</taxon>
        <taxon>Agaricomycetes</taxon>
        <taxon>Agaricomycetidae</taxon>
        <taxon>Agaricales</taxon>
        <taxon>Marasmiineae</taxon>
        <taxon>Physalacriaceae</taxon>
        <taxon>Cylindrobasidium</taxon>
    </lineage>
</organism>
<evidence type="ECO:0000256" key="4">
    <source>
        <dbReference type="SAM" id="MobiDB-lite"/>
    </source>
</evidence>
<dbReference type="SUPFAM" id="SSF47095">
    <property type="entry name" value="HMG-box"/>
    <property type="match status" value="1"/>
</dbReference>
<dbReference type="GO" id="GO:0005634">
    <property type="term" value="C:nucleus"/>
    <property type="evidence" value="ECO:0007669"/>
    <property type="project" value="UniProtKB-UniRule"/>
</dbReference>
<evidence type="ECO:0000259" key="5">
    <source>
        <dbReference type="PROSITE" id="PS50118"/>
    </source>
</evidence>
<feature type="compositionally biased region" description="Low complexity" evidence="4">
    <location>
        <begin position="157"/>
        <end position="169"/>
    </location>
</feature>
<protein>
    <recommendedName>
        <fullName evidence="5">HMG box domain-containing protein</fullName>
    </recommendedName>
</protein>
<dbReference type="GO" id="GO:0030154">
    <property type="term" value="P:cell differentiation"/>
    <property type="evidence" value="ECO:0007669"/>
    <property type="project" value="TreeGrafter"/>
</dbReference>
<feature type="compositionally biased region" description="Basic residues" evidence="4">
    <location>
        <begin position="18"/>
        <end position="34"/>
    </location>
</feature>
<keyword evidence="1 3" id="KW-0238">DNA-binding</keyword>
<dbReference type="CDD" id="cd01389">
    <property type="entry name" value="HMG-box_ROX1-like"/>
    <property type="match status" value="1"/>
</dbReference>
<keyword evidence="2" id="KW-0804">Transcription</keyword>
<feature type="region of interest" description="Disordered" evidence="4">
    <location>
        <begin position="116"/>
        <end position="203"/>
    </location>
</feature>
<reference evidence="6 7" key="1">
    <citation type="journal article" date="2015" name="Fungal Genet. Biol.">
        <title>Evolution of novel wood decay mechanisms in Agaricales revealed by the genome sequences of Fistulina hepatica and Cylindrobasidium torrendii.</title>
        <authorList>
            <person name="Floudas D."/>
            <person name="Held B.W."/>
            <person name="Riley R."/>
            <person name="Nagy L.G."/>
            <person name="Koehler G."/>
            <person name="Ransdell A.S."/>
            <person name="Younus H."/>
            <person name="Chow J."/>
            <person name="Chiniquy J."/>
            <person name="Lipzen A."/>
            <person name="Tritt A."/>
            <person name="Sun H."/>
            <person name="Haridas S."/>
            <person name="LaButti K."/>
            <person name="Ohm R.A."/>
            <person name="Kues U."/>
            <person name="Blanchette R.A."/>
            <person name="Grigoriev I.V."/>
            <person name="Minto R.E."/>
            <person name="Hibbett D.S."/>
        </authorList>
    </citation>
    <scope>NUCLEOTIDE SEQUENCE [LARGE SCALE GENOMIC DNA]</scope>
    <source>
        <strain evidence="6 7">FP15055 ss-10</strain>
    </source>
</reference>
<dbReference type="OrthoDB" id="6247875at2759"/>
<evidence type="ECO:0000313" key="6">
    <source>
        <dbReference type="EMBL" id="KIY70174.1"/>
    </source>
</evidence>
<dbReference type="GO" id="GO:0001228">
    <property type="term" value="F:DNA-binding transcription activator activity, RNA polymerase II-specific"/>
    <property type="evidence" value="ECO:0007669"/>
    <property type="project" value="TreeGrafter"/>
</dbReference>
<dbReference type="AlphaFoldDB" id="A0A0D7BJB7"/>
<dbReference type="Proteomes" id="UP000054007">
    <property type="component" value="Unassembled WGS sequence"/>
</dbReference>
<dbReference type="STRING" id="1314674.A0A0D7BJB7"/>
<name>A0A0D7BJB7_9AGAR</name>
<dbReference type="EMBL" id="KN880472">
    <property type="protein sequence ID" value="KIY70174.1"/>
    <property type="molecule type" value="Genomic_DNA"/>
</dbReference>
<feature type="region of interest" description="Disordered" evidence="4">
    <location>
        <begin position="1"/>
        <end position="40"/>
    </location>
</feature>
<evidence type="ECO:0000256" key="1">
    <source>
        <dbReference type="ARBA" id="ARBA00023125"/>
    </source>
</evidence>
<dbReference type="PROSITE" id="PS50118">
    <property type="entry name" value="HMG_BOX_2"/>
    <property type="match status" value="1"/>
</dbReference>
<evidence type="ECO:0000256" key="3">
    <source>
        <dbReference type="PROSITE-ProRule" id="PRU00267"/>
    </source>
</evidence>
<dbReference type="InterPro" id="IPR036910">
    <property type="entry name" value="HMG_box_dom_sf"/>
</dbReference>
<keyword evidence="3" id="KW-0539">Nucleus</keyword>
<dbReference type="InterPro" id="IPR050140">
    <property type="entry name" value="SRY-related_HMG-box_TF-like"/>
</dbReference>
<dbReference type="PANTHER" id="PTHR10270">
    <property type="entry name" value="SOX TRANSCRIPTION FACTOR"/>
    <property type="match status" value="1"/>
</dbReference>
<dbReference type="Pfam" id="PF00505">
    <property type="entry name" value="HMG_box"/>
    <property type="match status" value="1"/>
</dbReference>
<dbReference type="PANTHER" id="PTHR10270:SF161">
    <property type="entry name" value="SEX-DETERMINING REGION Y PROTEIN"/>
    <property type="match status" value="1"/>
</dbReference>
<sequence length="312" mass="35105">MTPTTNARRNPHKTAMARNKHTAPKKNSHRKKRPSGYITRPPNCFILFRQHFAENHIKPQDPKAKAPRQATISKEASVRWGNLSLEEKSVWREKQDEVAAAHKLEFPNYKFTPAKKRSRVDDADDSDFEVETTARRTRKRARYSPRPSTSEPTPMVSFSSEGGSSSPPSQWAPPQFPSPSTSTGNLPEYDSDSSPSISGRHLQPTSCLTDPCSIMGLGDMEDHLLPYRPLLTNANFEYLDSSSSYSNADAHDFDNFLSVNHEPHPTSCPTYLSSEPFGLFDGMESSHTITDNSEGWNEYVLPVPDLLYDFEV</sequence>
<proteinExistence type="predicted"/>